<evidence type="ECO:0000313" key="13">
    <source>
        <dbReference type="Proteomes" id="UP000582213"/>
    </source>
</evidence>
<organism evidence="11 12">
    <name type="scientific">Sulfurisphaera ohwakuensis</name>
    <dbReference type="NCBI Taxonomy" id="69656"/>
    <lineage>
        <taxon>Archaea</taxon>
        <taxon>Thermoproteota</taxon>
        <taxon>Thermoprotei</taxon>
        <taxon>Sulfolobales</taxon>
        <taxon>Sulfolobaceae</taxon>
        <taxon>Sulfurisphaera</taxon>
    </lineage>
</organism>
<feature type="domain" description="MacB-like periplasmic core" evidence="9">
    <location>
        <begin position="21"/>
        <end position="221"/>
    </location>
</feature>
<dbReference type="EMBL" id="CP045484">
    <property type="protein sequence ID" value="QGR15991.1"/>
    <property type="molecule type" value="Genomic_DNA"/>
</dbReference>
<evidence type="ECO:0000256" key="4">
    <source>
        <dbReference type="ARBA" id="ARBA00022989"/>
    </source>
</evidence>
<evidence type="ECO:0000313" key="10">
    <source>
        <dbReference type="EMBL" id="MBB5253087.1"/>
    </source>
</evidence>
<dbReference type="InterPro" id="IPR003838">
    <property type="entry name" value="ABC3_permease_C"/>
</dbReference>
<evidence type="ECO:0000256" key="6">
    <source>
        <dbReference type="ARBA" id="ARBA00038076"/>
    </source>
</evidence>
<dbReference type="PANTHER" id="PTHR30572">
    <property type="entry name" value="MEMBRANE COMPONENT OF TRANSPORTER-RELATED"/>
    <property type="match status" value="1"/>
</dbReference>
<protein>
    <submittedName>
        <fullName evidence="10">ABC-type antimicrobial peptide transport system permease subunit</fullName>
    </submittedName>
    <submittedName>
        <fullName evidence="11">FtsX-like permease family protein</fullName>
    </submittedName>
</protein>
<dbReference type="InterPro" id="IPR050250">
    <property type="entry name" value="Macrolide_Exporter_MacB"/>
</dbReference>
<evidence type="ECO:0000256" key="1">
    <source>
        <dbReference type="ARBA" id="ARBA00004651"/>
    </source>
</evidence>
<dbReference type="PANTHER" id="PTHR30572:SF4">
    <property type="entry name" value="ABC TRANSPORTER PERMEASE YTRF"/>
    <property type="match status" value="1"/>
</dbReference>
<evidence type="ECO:0000313" key="11">
    <source>
        <dbReference type="EMBL" id="QGR15991.1"/>
    </source>
</evidence>
<gene>
    <name evidence="11" type="ORF">D1869_01430</name>
    <name evidence="10" type="ORF">HNQ62_000829</name>
</gene>
<feature type="domain" description="ABC3 transporter permease C-terminal" evidence="8">
    <location>
        <begin position="283"/>
        <end position="399"/>
    </location>
</feature>
<dbReference type="KEGG" id="soh:D1869_01430"/>
<dbReference type="GO" id="GO:0005886">
    <property type="term" value="C:plasma membrane"/>
    <property type="evidence" value="ECO:0007669"/>
    <property type="project" value="UniProtKB-SubCell"/>
</dbReference>
<sequence length="408" mass="44566">MKVKDLFWIAFLSFFSNKVVSILIILVVAIATGVSVTLVSQTQGLINTVEQDVLYLGPNTVLVENAGNVNIINGHEIQLNSTLINYFSKIPHVKEVYPVVCITGSMDLSGYKRNITIIGISNYSILGDYDIVYGKLATSANAGIMLPYTLFKSFDLVGKEAELNISGHIIKLRITGIINYSTIQLLDFTISSKDVIIPLSILQDSLGISQYKLVVIKVDNPVYDNFVTSYIKTFLGPTVIVQGVGFQGISVAIYYSNLLIISAEQLAQAYLKSININQGLSQFISIIADVISVASITLVLTLSTFSQVKDIGIFRTLGMKRKDIAVEKLIEALYGGLIGSLIGTSLSILFGGYIHVFSSAFSYTPIFSSKELVELFSLGVITALLGSIYPIVWIIKLTPVETIRRGEM</sequence>
<keyword evidence="4 7" id="KW-1133">Transmembrane helix</keyword>
<keyword evidence="12" id="KW-1185">Reference proteome</keyword>
<evidence type="ECO:0000259" key="8">
    <source>
        <dbReference type="Pfam" id="PF02687"/>
    </source>
</evidence>
<comment type="similarity">
    <text evidence="6">Belongs to the ABC-4 integral membrane protein family.</text>
</comment>
<evidence type="ECO:0000256" key="2">
    <source>
        <dbReference type="ARBA" id="ARBA00022475"/>
    </source>
</evidence>
<reference evidence="10 13" key="2">
    <citation type="submission" date="2020-08" db="EMBL/GenBank/DDBJ databases">
        <title>Genomic Encyclopedia of Type Strains, Phase IV (KMG-IV): sequencing the most valuable type-strain genomes for metagenomic binning, comparative biology and taxonomic classification.</title>
        <authorList>
            <person name="Goeker M."/>
        </authorList>
    </citation>
    <scope>NUCLEOTIDE SEQUENCE [LARGE SCALE GENOMIC DNA]</scope>
    <source>
        <strain evidence="10 13">DSM 12421</strain>
    </source>
</reference>
<keyword evidence="2" id="KW-1003">Cell membrane</keyword>
<keyword evidence="5 7" id="KW-0472">Membrane</keyword>
<dbReference type="RefSeq" id="WP_156013608.1">
    <property type="nucleotide sequence ID" value="NZ_CP045484.1"/>
</dbReference>
<dbReference type="Pfam" id="PF02687">
    <property type="entry name" value="FtsX"/>
    <property type="match status" value="1"/>
</dbReference>
<dbReference type="EMBL" id="JACHFY010000003">
    <property type="protein sequence ID" value="MBB5253087.1"/>
    <property type="molecule type" value="Genomic_DNA"/>
</dbReference>
<evidence type="ECO:0000256" key="5">
    <source>
        <dbReference type="ARBA" id="ARBA00023136"/>
    </source>
</evidence>
<feature type="transmembrane region" description="Helical" evidence="7">
    <location>
        <begin position="7"/>
        <end position="31"/>
    </location>
</feature>
<dbReference type="InterPro" id="IPR025857">
    <property type="entry name" value="MacB_PCD"/>
</dbReference>
<dbReference type="Pfam" id="PF12704">
    <property type="entry name" value="MacB_PCD"/>
    <property type="match status" value="1"/>
</dbReference>
<dbReference type="AlphaFoldDB" id="A0A650CDS3"/>
<feature type="transmembrane region" description="Helical" evidence="7">
    <location>
        <begin position="375"/>
        <end position="395"/>
    </location>
</feature>
<evidence type="ECO:0000259" key="9">
    <source>
        <dbReference type="Pfam" id="PF12704"/>
    </source>
</evidence>
<keyword evidence="3 7" id="KW-0812">Transmembrane</keyword>
<proteinExistence type="inferred from homology"/>
<dbReference type="GeneID" id="42799867"/>
<accession>A0A650CDS3</accession>
<dbReference type="Proteomes" id="UP000582213">
    <property type="component" value="Unassembled WGS sequence"/>
</dbReference>
<evidence type="ECO:0000313" key="12">
    <source>
        <dbReference type="Proteomes" id="UP000427373"/>
    </source>
</evidence>
<dbReference type="Proteomes" id="UP000427373">
    <property type="component" value="Chromosome"/>
</dbReference>
<dbReference type="OrthoDB" id="374572at2157"/>
<name>A0A650CDS3_SULOH</name>
<reference evidence="11 12" key="1">
    <citation type="submission" date="2019-10" db="EMBL/GenBank/DDBJ databases">
        <title>Genome Sequences from Six Type Strain Members of the Archaeal Family Sulfolobaceae: Acidianus ambivalens, Acidianus infernus, Metallosphaera prunae, Stygiolobus azoricus, Sulfolobus metallicus, and Sulfurisphaera ohwakuensis.</title>
        <authorList>
            <person name="Counts J.A."/>
            <person name="Kelly R.M."/>
        </authorList>
    </citation>
    <scope>NUCLEOTIDE SEQUENCE [LARGE SCALE GENOMIC DNA]</scope>
    <source>
        <strain evidence="11 12">TA-1</strain>
    </source>
</reference>
<dbReference type="GO" id="GO:0022857">
    <property type="term" value="F:transmembrane transporter activity"/>
    <property type="evidence" value="ECO:0007669"/>
    <property type="project" value="TreeGrafter"/>
</dbReference>
<feature type="transmembrane region" description="Helical" evidence="7">
    <location>
        <begin position="329"/>
        <end position="355"/>
    </location>
</feature>
<evidence type="ECO:0000256" key="7">
    <source>
        <dbReference type="SAM" id="Phobius"/>
    </source>
</evidence>
<feature type="transmembrane region" description="Helical" evidence="7">
    <location>
        <begin position="283"/>
        <end position="308"/>
    </location>
</feature>
<comment type="subcellular location">
    <subcellularLocation>
        <location evidence="1">Cell membrane</location>
        <topology evidence="1">Multi-pass membrane protein</topology>
    </subcellularLocation>
</comment>
<evidence type="ECO:0000256" key="3">
    <source>
        <dbReference type="ARBA" id="ARBA00022692"/>
    </source>
</evidence>